<dbReference type="OrthoDB" id="339151at2759"/>
<sequence length="514" mass="55483">MAARPSSAERSPLSAQVVGNAFVQQYYHILQQSPELVYRFYQESSKLGRVDAHGAMSLVTTTNAINEKILSMGVVRAEMKTVDAQESLGGGVLVLVTGYLTGEDSVKRDFTQSFFLAPQDKGYYVLNDILRFVEEADQQQEHEGLANGTTEPHVLEHDLPPEQEQHAPDQPISLAVGDEEMNGGEVDNPEDNGEIVEEEDPSCEVIDEVPNTSQAVVVESNVVTAQEEAPKKSYAAILKAMKDKASAPVTVYAPSRPASIKTEPPAVPVPSATQATDMPTSSSAAESSNVPETDADGYSIYVKNLPLDATPAQLEEEFKKHGPIKPDGIQVRSNKLQGYCFGFVEFEVVTAVQSAIEGQPKQWMRGAKSLACNDRWSPSLCRGKAGYKFTRQLVTEEDFHLVEGVGFAMTGEAVVVMVGGATVEGTSIPDLNLESEVVVGEPLQIEEVTLGTKGVDHIGSSRHVLRTRKHGSVAIGTKSELQAVNVKTGLNEAVNSGARQKTLCAMIEMGQIHM</sequence>
<dbReference type="Gene3D" id="3.30.70.330">
    <property type="match status" value="1"/>
</dbReference>
<dbReference type="PANTHER" id="PTHR10693:SF20">
    <property type="entry name" value="AT27578P"/>
    <property type="match status" value="1"/>
</dbReference>
<dbReference type="InterPro" id="IPR039539">
    <property type="entry name" value="Ras_GTPase_bind_prot"/>
</dbReference>
<dbReference type="EMBL" id="CP097510">
    <property type="protein sequence ID" value="URE24897.1"/>
    <property type="molecule type" value="Genomic_DNA"/>
</dbReference>
<feature type="domain" description="NTF2" evidence="5">
    <location>
        <begin position="18"/>
        <end position="132"/>
    </location>
</feature>
<evidence type="ECO:0000256" key="1">
    <source>
        <dbReference type="ARBA" id="ARBA00022884"/>
    </source>
</evidence>
<dbReference type="InterPro" id="IPR032710">
    <property type="entry name" value="NTF2-like_dom_sf"/>
</dbReference>
<dbReference type="InterPro" id="IPR035979">
    <property type="entry name" value="RBD_domain_sf"/>
</dbReference>
<dbReference type="Proteomes" id="UP001055439">
    <property type="component" value="Chromosome 8"/>
</dbReference>
<dbReference type="GO" id="GO:1990904">
    <property type="term" value="C:ribonucleoprotein complex"/>
    <property type="evidence" value="ECO:0007669"/>
    <property type="project" value="TreeGrafter"/>
</dbReference>
<dbReference type="AlphaFoldDB" id="A0A9E7H7E7"/>
<keyword evidence="7" id="KW-1185">Reference proteome</keyword>
<feature type="compositionally biased region" description="Polar residues" evidence="3">
    <location>
        <begin position="271"/>
        <end position="291"/>
    </location>
</feature>
<dbReference type="GO" id="GO:0003729">
    <property type="term" value="F:mRNA binding"/>
    <property type="evidence" value="ECO:0007669"/>
    <property type="project" value="TreeGrafter"/>
</dbReference>
<dbReference type="PROSITE" id="PS50177">
    <property type="entry name" value="NTF2_DOMAIN"/>
    <property type="match status" value="1"/>
</dbReference>
<name>A0A9E7H7E7_9LILI</name>
<dbReference type="SUPFAM" id="SSF54928">
    <property type="entry name" value="RNA-binding domain, RBD"/>
    <property type="match status" value="1"/>
</dbReference>
<dbReference type="InterPro" id="IPR012677">
    <property type="entry name" value="Nucleotide-bd_a/b_plait_sf"/>
</dbReference>
<protein>
    <submittedName>
        <fullName evidence="6">Nuclear transport factor 2 (NTF2) domain</fullName>
    </submittedName>
</protein>
<dbReference type="SMART" id="SM00360">
    <property type="entry name" value="RRM"/>
    <property type="match status" value="1"/>
</dbReference>
<dbReference type="Pfam" id="PF02136">
    <property type="entry name" value="NTF2"/>
    <property type="match status" value="1"/>
</dbReference>
<dbReference type="InterPro" id="IPR002075">
    <property type="entry name" value="NTF2_dom"/>
</dbReference>
<evidence type="ECO:0000313" key="7">
    <source>
        <dbReference type="Proteomes" id="UP001055439"/>
    </source>
</evidence>
<accession>A0A9E7H7E7</accession>
<organism evidence="6 7">
    <name type="scientific">Musa troglodytarum</name>
    <name type="common">fe'i banana</name>
    <dbReference type="NCBI Taxonomy" id="320322"/>
    <lineage>
        <taxon>Eukaryota</taxon>
        <taxon>Viridiplantae</taxon>
        <taxon>Streptophyta</taxon>
        <taxon>Embryophyta</taxon>
        <taxon>Tracheophyta</taxon>
        <taxon>Spermatophyta</taxon>
        <taxon>Magnoliopsida</taxon>
        <taxon>Liliopsida</taxon>
        <taxon>Zingiberales</taxon>
        <taxon>Musaceae</taxon>
        <taxon>Musa</taxon>
    </lineage>
</organism>
<feature type="domain" description="RRM" evidence="4">
    <location>
        <begin position="298"/>
        <end position="375"/>
    </location>
</feature>
<dbReference type="CDD" id="cd00590">
    <property type="entry name" value="RRM_SF"/>
    <property type="match status" value="1"/>
</dbReference>
<dbReference type="InterPro" id="IPR000504">
    <property type="entry name" value="RRM_dom"/>
</dbReference>
<dbReference type="SUPFAM" id="SSF54427">
    <property type="entry name" value="NTF2-like"/>
    <property type="match status" value="1"/>
</dbReference>
<feature type="non-terminal residue" evidence="6">
    <location>
        <position position="514"/>
    </location>
</feature>
<reference evidence="6" key="1">
    <citation type="submission" date="2022-05" db="EMBL/GenBank/DDBJ databases">
        <title>The Musa troglodytarum L. genome provides insights into the mechanism of non-climacteric behaviour and enrichment of carotenoids.</title>
        <authorList>
            <person name="Wang J."/>
        </authorList>
    </citation>
    <scope>NUCLEOTIDE SEQUENCE</scope>
    <source>
        <tissue evidence="6">Leaf</tissue>
    </source>
</reference>
<dbReference type="InterPro" id="IPR018222">
    <property type="entry name" value="Nuclear_transport_factor_2_euk"/>
</dbReference>
<dbReference type="PANTHER" id="PTHR10693">
    <property type="entry name" value="RAS GTPASE-ACTIVATING PROTEIN-BINDING PROTEIN"/>
    <property type="match status" value="1"/>
</dbReference>
<dbReference type="GO" id="GO:0005829">
    <property type="term" value="C:cytosol"/>
    <property type="evidence" value="ECO:0007669"/>
    <property type="project" value="TreeGrafter"/>
</dbReference>
<evidence type="ECO:0000256" key="3">
    <source>
        <dbReference type="SAM" id="MobiDB-lite"/>
    </source>
</evidence>
<feature type="region of interest" description="Disordered" evidence="3">
    <location>
        <begin position="256"/>
        <end position="292"/>
    </location>
</feature>
<keyword evidence="1 2" id="KW-0694">RNA-binding</keyword>
<dbReference type="Gene3D" id="3.10.450.50">
    <property type="match status" value="1"/>
</dbReference>
<dbReference type="Pfam" id="PF00076">
    <property type="entry name" value="RRM_1"/>
    <property type="match status" value="1"/>
</dbReference>
<dbReference type="PROSITE" id="PS50102">
    <property type="entry name" value="RRM"/>
    <property type="match status" value="1"/>
</dbReference>
<evidence type="ECO:0000259" key="5">
    <source>
        <dbReference type="PROSITE" id="PS50177"/>
    </source>
</evidence>
<dbReference type="CDD" id="cd00780">
    <property type="entry name" value="NTF2"/>
    <property type="match status" value="1"/>
</dbReference>
<dbReference type="FunFam" id="3.10.450.50:FF:000003">
    <property type="entry name" value="Nuclear transport factor 2 family protein"/>
    <property type="match status" value="1"/>
</dbReference>
<evidence type="ECO:0000256" key="2">
    <source>
        <dbReference type="PROSITE-ProRule" id="PRU00176"/>
    </source>
</evidence>
<gene>
    <name evidence="6" type="ORF">MUK42_06211</name>
</gene>
<proteinExistence type="predicted"/>
<evidence type="ECO:0000259" key="4">
    <source>
        <dbReference type="PROSITE" id="PS50102"/>
    </source>
</evidence>
<evidence type="ECO:0000313" key="6">
    <source>
        <dbReference type="EMBL" id="URE24897.1"/>
    </source>
</evidence>